<dbReference type="PATRIC" id="fig|1339315.3.peg.1746"/>
<feature type="transmembrane region" description="Helical" evidence="2">
    <location>
        <begin position="6"/>
        <end position="24"/>
    </location>
</feature>
<keyword evidence="2" id="KW-0472">Membrane</keyword>
<evidence type="ECO:0000313" key="4">
    <source>
        <dbReference type="Proteomes" id="UP000020529"/>
    </source>
</evidence>
<protein>
    <submittedName>
        <fullName evidence="3">Uncharacterized protein</fullName>
    </submittedName>
</protein>
<organism evidence="3 4">
    <name type="scientific">Bacteroides fragilis str. 3988T(B)14</name>
    <dbReference type="NCBI Taxonomy" id="1339315"/>
    <lineage>
        <taxon>Bacteria</taxon>
        <taxon>Pseudomonadati</taxon>
        <taxon>Bacteroidota</taxon>
        <taxon>Bacteroidia</taxon>
        <taxon>Bacteroidales</taxon>
        <taxon>Bacteroidaceae</taxon>
        <taxon>Bacteroides</taxon>
    </lineage>
</organism>
<dbReference type="AlphaFoldDB" id="A0A015TWQ7"/>
<comment type="caution">
    <text evidence="3">The sequence shown here is derived from an EMBL/GenBank/DDBJ whole genome shotgun (WGS) entry which is preliminary data.</text>
</comment>
<evidence type="ECO:0000256" key="1">
    <source>
        <dbReference type="SAM" id="MobiDB-lite"/>
    </source>
</evidence>
<gene>
    <name evidence="3" type="ORF">M124_0952</name>
</gene>
<sequence>MGSYFIFALVLTVLYIVYFAVNIIRDLYGKKGTEKTDEEVFDLGPMDSTEESVEVSENETGFKIGNETYGTETVPAASPAAQNGDTGKKDGTAKDRLERLKAKAEAQMEKVAPYLSDGFTDEEMYKAMISKGRLDNRPSLKWRPVKDKL</sequence>
<proteinExistence type="predicted"/>
<name>A0A015TWQ7_BACFG</name>
<dbReference type="EMBL" id="JGCY01000245">
    <property type="protein sequence ID" value="EXY75231.1"/>
    <property type="molecule type" value="Genomic_DNA"/>
</dbReference>
<reference evidence="3 4" key="1">
    <citation type="submission" date="2014-02" db="EMBL/GenBank/DDBJ databases">
        <authorList>
            <person name="Sears C."/>
            <person name="Carroll K."/>
            <person name="Sack B.R."/>
            <person name="Qadri F."/>
            <person name="Myers L.L."/>
            <person name="Chung G.-T."/>
            <person name="Escheverria P."/>
            <person name="Fraser C.M."/>
            <person name="Sadzewicz L."/>
            <person name="Shefchek K.A."/>
            <person name="Tallon L."/>
            <person name="Das S.P."/>
            <person name="Daugherty S."/>
            <person name="Mongodin E.F."/>
        </authorList>
    </citation>
    <scope>NUCLEOTIDE SEQUENCE [LARGE SCALE GENOMIC DNA]</scope>
    <source>
        <strain evidence="4">3988T(B)14</strain>
    </source>
</reference>
<keyword evidence="2" id="KW-1133">Transmembrane helix</keyword>
<feature type="compositionally biased region" description="Acidic residues" evidence="1">
    <location>
        <begin position="48"/>
        <end position="57"/>
    </location>
</feature>
<accession>A0A015TWQ7</accession>
<keyword evidence="2" id="KW-0812">Transmembrane</keyword>
<dbReference type="RefSeq" id="WP_007569247.1">
    <property type="nucleotide sequence ID" value="NZ_JGCY01000245.1"/>
</dbReference>
<feature type="region of interest" description="Disordered" evidence="1">
    <location>
        <begin position="44"/>
        <end position="93"/>
    </location>
</feature>
<dbReference type="Proteomes" id="UP000020529">
    <property type="component" value="Unassembled WGS sequence"/>
</dbReference>
<evidence type="ECO:0000256" key="2">
    <source>
        <dbReference type="SAM" id="Phobius"/>
    </source>
</evidence>
<evidence type="ECO:0000313" key="3">
    <source>
        <dbReference type="EMBL" id="EXY75231.1"/>
    </source>
</evidence>